<dbReference type="InterPro" id="IPR044946">
    <property type="entry name" value="Restrct_endonuc_typeI_TRD_sf"/>
</dbReference>
<name>A0AB39V8M1_9FUSO</name>
<evidence type="ECO:0000256" key="3">
    <source>
        <dbReference type="ARBA" id="ARBA00023125"/>
    </source>
</evidence>
<gene>
    <name evidence="5" type="ORF">AB8B23_07000</name>
</gene>
<feature type="domain" description="Type I restriction modification DNA specificity" evidence="4">
    <location>
        <begin position="167"/>
        <end position="333"/>
    </location>
</feature>
<keyword evidence="2" id="KW-0680">Restriction system</keyword>
<dbReference type="PANTHER" id="PTHR43140">
    <property type="entry name" value="TYPE-1 RESTRICTION ENZYME ECOKI SPECIFICITY PROTEIN"/>
    <property type="match status" value="1"/>
</dbReference>
<dbReference type="CDD" id="cd17292">
    <property type="entry name" value="RMtype1_S_LlaA17I_TRD2-CR2_like"/>
    <property type="match status" value="1"/>
</dbReference>
<evidence type="ECO:0000259" key="4">
    <source>
        <dbReference type="Pfam" id="PF01420"/>
    </source>
</evidence>
<keyword evidence="5" id="KW-0378">Hydrolase</keyword>
<dbReference type="Gene3D" id="3.90.220.20">
    <property type="entry name" value="DNA methylase specificity domains"/>
    <property type="match status" value="2"/>
</dbReference>
<dbReference type="KEGG" id="lmes:AB8B23_07000"/>
<keyword evidence="3" id="KW-0238">DNA-binding</keyword>
<reference evidence="5" key="1">
    <citation type="submission" date="2024-07" db="EMBL/GenBank/DDBJ databases">
        <authorList>
            <person name="Li X.-J."/>
            <person name="Wang X."/>
        </authorList>
    </citation>
    <scope>NUCLEOTIDE SEQUENCE</scope>
    <source>
        <strain evidence="5">HSP-342</strain>
    </source>
</reference>
<dbReference type="REBASE" id="858513">
    <property type="entry name" value="S1.Lsp342ORF7010P"/>
</dbReference>
<dbReference type="CDD" id="cd17291">
    <property type="entry name" value="RMtype1_S_MgeORF438P-TRD-CR_like"/>
    <property type="match status" value="1"/>
</dbReference>
<accession>A0AB39V8M1</accession>
<keyword evidence="5" id="KW-0540">Nuclease</keyword>
<comment type="similarity">
    <text evidence="1">Belongs to the type-I restriction system S methylase family.</text>
</comment>
<dbReference type="RefSeq" id="WP_369712146.1">
    <property type="nucleotide sequence ID" value="NZ_CP165646.1"/>
</dbReference>
<evidence type="ECO:0000256" key="1">
    <source>
        <dbReference type="ARBA" id="ARBA00010923"/>
    </source>
</evidence>
<dbReference type="GO" id="GO:0003677">
    <property type="term" value="F:DNA binding"/>
    <property type="evidence" value="ECO:0007669"/>
    <property type="project" value="UniProtKB-KW"/>
</dbReference>
<dbReference type="InterPro" id="IPR051212">
    <property type="entry name" value="Type-I_RE_S_subunit"/>
</dbReference>
<dbReference type="EMBL" id="CP165646">
    <property type="protein sequence ID" value="XDU63684.1"/>
    <property type="molecule type" value="Genomic_DNA"/>
</dbReference>
<evidence type="ECO:0000256" key="2">
    <source>
        <dbReference type="ARBA" id="ARBA00022747"/>
    </source>
</evidence>
<dbReference type="AlphaFoldDB" id="A0AB39V8M1"/>
<keyword evidence="5" id="KW-0255">Endonuclease</keyword>
<dbReference type="Pfam" id="PF01420">
    <property type="entry name" value="Methylase_S"/>
    <property type="match status" value="2"/>
</dbReference>
<dbReference type="GO" id="GO:0009307">
    <property type="term" value="P:DNA restriction-modification system"/>
    <property type="evidence" value="ECO:0007669"/>
    <property type="project" value="UniProtKB-KW"/>
</dbReference>
<proteinExistence type="inferred from homology"/>
<sequence length="338" mass="39418">MISGGKYPVVSGGTGYMGYLNEYNRNEETITIAQYGTAGYVNWQKRKFWANDVCFCVYPKNIILNKYLYYFLSSKQNYLYKVSNKSAIPYSISKENILKIKISIPSLETQEKIVKILDNFTKYVTELQARNKQYNYYRDMLLSEDYLNKISKKLDSLSVENQELRLTTLGEVGKVSMCRRILKNQTTSNREVPFYKIGTFGKKADSFISKSLFEEYKSRYSFPKKGDILISASGTIGRTVIYNGEDAYFQDSNIVWIDNDETVVKNKYLYYFYSTNPWKISNGGTISRIYNKDIEKIKIFVPPIEIQNKIVKILDRFQELLSDTKGLLPLEIEQRRKQ</sequence>
<dbReference type="GO" id="GO:0004519">
    <property type="term" value="F:endonuclease activity"/>
    <property type="evidence" value="ECO:0007669"/>
    <property type="project" value="UniProtKB-KW"/>
</dbReference>
<dbReference type="EC" id="3.1.21.-" evidence="5"/>
<evidence type="ECO:0000313" key="5">
    <source>
        <dbReference type="EMBL" id="XDU63684.1"/>
    </source>
</evidence>
<protein>
    <submittedName>
        <fullName evidence="5">Restriction endonuclease subunit S</fullName>
        <ecNumber evidence="5">3.1.21.-</ecNumber>
    </submittedName>
</protein>
<dbReference type="PANTHER" id="PTHR43140:SF1">
    <property type="entry name" value="TYPE I RESTRICTION ENZYME ECOKI SPECIFICITY SUBUNIT"/>
    <property type="match status" value="1"/>
</dbReference>
<feature type="domain" description="Type I restriction modification DNA specificity" evidence="4">
    <location>
        <begin position="4"/>
        <end position="131"/>
    </location>
</feature>
<dbReference type="GO" id="GO:0016787">
    <property type="term" value="F:hydrolase activity"/>
    <property type="evidence" value="ECO:0007669"/>
    <property type="project" value="UniProtKB-KW"/>
</dbReference>
<dbReference type="InterPro" id="IPR000055">
    <property type="entry name" value="Restrct_endonuc_typeI_TRD"/>
</dbReference>
<organism evidence="5">
    <name type="scientific">Leptotrichia mesophila</name>
    <dbReference type="NCBI Taxonomy" id="3239303"/>
    <lineage>
        <taxon>Bacteria</taxon>
        <taxon>Fusobacteriati</taxon>
        <taxon>Fusobacteriota</taxon>
        <taxon>Fusobacteriia</taxon>
        <taxon>Fusobacteriales</taxon>
        <taxon>Leptotrichiaceae</taxon>
        <taxon>Leptotrichia</taxon>
    </lineage>
</organism>
<dbReference type="SUPFAM" id="SSF116734">
    <property type="entry name" value="DNA methylase specificity domain"/>
    <property type="match status" value="2"/>
</dbReference>